<protein>
    <recommendedName>
        <fullName evidence="7">26S proteasome non-ATPase regulatory subunit 9</fullName>
    </recommendedName>
</protein>
<dbReference type="InterPro" id="IPR001478">
    <property type="entry name" value="PDZ"/>
</dbReference>
<dbReference type="PANTHER" id="PTHR12651:SF1">
    <property type="entry name" value="26S PROTEASOME NON-ATPASE REGULATORY SUBUNIT 9"/>
    <property type="match status" value="1"/>
</dbReference>
<reference evidence="5 6" key="1">
    <citation type="submission" date="2018-06" db="EMBL/GenBank/DDBJ databases">
        <title>Comparative genomics of downy mildews reveals potential adaptations to biotrophy.</title>
        <authorList>
            <person name="Fletcher K."/>
            <person name="Klosterman S.J."/>
            <person name="Derevnina L."/>
            <person name="Martin F."/>
            <person name="Koike S."/>
            <person name="Reyes Chin-Wo S."/>
            <person name="Mou B."/>
            <person name="Michelmore R."/>
        </authorList>
    </citation>
    <scope>NUCLEOTIDE SEQUENCE [LARGE SCALE GENOMIC DNA]</scope>
    <source>
        <strain evidence="5 6">R14</strain>
    </source>
</reference>
<evidence type="ECO:0000256" key="2">
    <source>
        <dbReference type="SAM" id="Coils"/>
    </source>
</evidence>
<accession>A0A3M6VQ04</accession>
<dbReference type="VEuPathDB" id="FungiDB:DD237_005538"/>
<dbReference type="Proteomes" id="UP000282087">
    <property type="component" value="Unassembled WGS sequence"/>
</dbReference>
<keyword evidence="1" id="KW-0143">Chaperone</keyword>
<feature type="coiled-coil region" evidence="2">
    <location>
        <begin position="1"/>
        <end position="28"/>
    </location>
</feature>
<dbReference type="GO" id="GO:0005737">
    <property type="term" value="C:cytoplasm"/>
    <property type="evidence" value="ECO:0007669"/>
    <property type="project" value="TreeGrafter"/>
</dbReference>
<sequence>MVDVIAEYEDAIKTKQALEEEIEAIATELTSEKNPGLHGSLVDAEGFPRADIDVYRIRQLRHSMARKQTDHHLIMKKIEELLPQVFQARSGKSEFKTSKTPQVAKATAAAVQSLRTEEITAQERELQPFAVVTSVERESPAEMAGLQVQDQVLRFGSADASNHRELAAVKDIVQRNIGNGIRVLVRRETQLVVVELVPQTWSGPGVLGCLLQPL</sequence>
<dbReference type="InterPro" id="IPR035269">
    <property type="entry name" value="PSMD9"/>
</dbReference>
<dbReference type="Pfam" id="PF18265">
    <property type="entry name" value="Nas2_N"/>
    <property type="match status" value="1"/>
</dbReference>
<keyword evidence="6" id="KW-1185">Reference proteome</keyword>
<evidence type="ECO:0008006" key="7">
    <source>
        <dbReference type="Google" id="ProtNLM"/>
    </source>
</evidence>
<dbReference type="Pfam" id="PF00595">
    <property type="entry name" value="PDZ"/>
    <property type="match status" value="1"/>
</dbReference>
<dbReference type="EMBL" id="QLLG01000203">
    <property type="protein sequence ID" value="RMX66450.1"/>
    <property type="molecule type" value="Genomic_DNA"/>
</dbReference>
<evidence type="ECO:0000313" key="6">
    <source>
        <dbReference type="Proteomes" id="UP000282087"/>
    </source>
</evidence>
<dbReference type="SUPFAM" id="SSF50156">
    <property type="entry name" value="PDZ domain-like"/>
    <property type="match status" value="1"/>
</dbReference>
<dbReference type="FunFam" id="2.30.42.10:FF:000107">
    <property type="entry name" value="26S proteasome non-ATPase regulatory subunit 9"/>
    <property type="match status" value="1"/>
</dbReference>
<proteinExistence type="predicted"/>
<dbReference type="InterPro" id="IPR036034">
    <property type="entry name" value="PDZ_sf"/>
</dbReference>
<dbReference type="InterPro" id="IPR040815">
    <property type="entry name" value="Nas2_N"/>
</dbReference>
<keyword evidence="2" id="KW-0175">Coiled coil</keyword>
<dbReference type="STRING" id="542832.A0A3M6VQ04"/>
<evidence type="ECO:0000259" key="3">
    <source>
        <dbReference type="Pfam" id="PF00595"/>
    </source>
</evidence>
<dbReference type="GO" id="GO:0070682">
    <property type="term" value="P:proteasome regulatory particle assembly"/>
    <property type="evidence" value="ECO:0007669"/>
    <property type="project" value="InterPro"/>
</dbReference>
<dbReference type="GO" id="GO:0005634">
    <property type="term" value="C:nucleus"/>
    <property type="evidence" value="ECO:0007669"/>
    <property type="project" value="TreeGrafter"/>
</dbReference>
<comment type="caution">
    <text evidence="5">The sequence shown here is derived from an EMBL/GenBank/DDBJ whole genome shotgun (WGS) entry which is preliminary data.</text>
</comment>
<evidence type="ECO:0000256" key="1">
    <source>
        <dbReference type="ARBA" id="ARBA00023186"/>
    </source>
</evidence>
<feature type="domain" description="Nas2 N-terminal" evidence="4">
    <location>
        <begin position="12"/>
        <end position="87"/>
    </location>
</feature>
<dbReference type="PANTHER" id="PTHR12651">
    <property type="entry name" value="26S PROTEASOME NON-ATPASE REGULATORY SUBUNIT 9"/>
    <property type="match status" value="1"/>
</dbReference>
<dbReference type="Gene3D" id="6.10.140.1710">
    <property type="match status" value="1"/>
</dbReference>
<evidence type="ECO:0000313" key="5">
    <source>
        <dbReference type="EMBL" id="RMX66450.1"/>
    </source>
</evidence>
<dbReference type="Gene3D" id="2.30.42.10">
    <property type="match status" value="1"/>
</dbReference>
<feature type="domain" description="PDZ" evidence="3">
    <location>
        <begin position="123"/>
        <end position="174"/>
    </location>
</feature>
<organism evidence="5 6">
    <name type="scientific">Peronospora effusa</name>
    <dbReference type="NCBI Taxonomy" id="542832"/>
    <lineage>
        <taxon>Eukaryota</taxon>
        <taxon>Sar</taxon>
        <taxon>Stramenopiles</taxon>
        <taxon>Oomycota</taxon>
        <taxon>Peronosporomycetes</taxon>
        <taxon>Peronosporales</taxon>
        <taxon>Peronosporaceae</taxon>
        <taxon>Peronospora</taxon>
    </lineage>
</organism>
<name>A0A3M6VQ04_9STRA</name>
<dbReference type="AlphaFoldDB" id="A0A3M6VQ04"/>
<evidence type="ECO:0000259" key="4">
    <source>
        <dbReference type="Pfam" id="PF18265"/>
    </source>
</evidence>
<gene>
    <name evidence="5" type="ORF">DD238_005110</name>
</gene>